<evidence type="ECO:0000256" key="4">
    <source>
        <dbReference type="ARBA" id="ARBA00022741"/>
    </source>
</evidence>
<feature type="domain" description="Disease resistance R13L4/SHOC-2-like LRR" evidence="11">
    <location>
        <begin position="643"/>
        <end position="1023"/>
    </location>
</feature>
<dbReference type="PANTHER" id="PTHR23155">
    <property type="entry name" value="DISEASE RESISTANCE PROTEIN RP"/>
    <property type="match status" value="1"/>
</dbReference>
<dbReference type="Proteomes" id="UP000008022">
    <property type="component" value="Unassembled WGS sequence"/>
</dbReference>
<dbReference type="CDD" id="cd14798">
    <property type="entry name" value="RX-CC_like"/>
    <property type="match status" value="1"/>
</dbReference>
<dbReference type="InterPro" id="IPR032675">
    <property type="entry name" value="LRR_dom_sf"/>
</dbReference>
<dbReference type="InterPro" id="IPR027417">
    <property type="entry name" value="P-loop_NTPase"/>
</dbReference>
<dbReference type="PANTHER" id="PTHR23155:SF1013">
    <property type="entry name" value="DISEASE RESISTANCE PROTEIN PIK6-NP"/>
    <property type="match status" value="1"/>
</dbReference>
<dbReference type="STRING" id="4529.A0A0E0QVZ3"/>
<dbReference type="InterPro" id="IPR038005">
    <property type="entry name" value="RX-like_CC"/>
</dbReference>
<reference evidence="12" key="2">
    <citation type="submission" date="2015-06" db="UniProtKB">
        <authorList>
            <consortium name="EnsemblPlants"/>
        </authorList>
    </citation>
    <scope>IDENTIFICATION</scope>
</reference>
<reference evidence="13" key="1">
    <citation type="submission" date="2013-06" db="EMBL/GenBank/DDBJ databases">
        <authorList>
            <person name="Zhao Q."/>
        </authorList>
    </citation>
    <scope>NUCLEOTIDE SEQUENCE</scope>
    <source>
        <strain evidence="13">cv. W1943</strain>
    </source>
</reference>
<evidence type="ECO:0000313" key="12">
    <source>
        <dbReference type="EnsemblPlants" id="ORUFI10G01500.1"/>
    </source>
</evidence>
<dbReference type="SUPFAM" id="SSF52540">
    <property type="entry name" value="P-loop containing nucleoside triphosphate hydrolases"/>
    <property type="match status" value="1"/>
</dbReference>
<feature type="domain" description="Disease resistance N-terminal" evidence="9">
    <location>
        <begin position="12"/>
        <end position="89"/>
    </location>
</feature>
<dbReference type="GO" id="GO:0009626">
    <property type="term" value="P:plant-type hypersensitive response"/>
    <property type="evidence" value="ECO:0007669"/>
    <property type="project" value="UniProtKB-ARBA"/>
</dbReference>
<dbReference type="SUPFAM" id="SSF52058">
    <property type="entry name" value="L domain-like"/>
    <property type="match status" value="1"/>
</dbReference>
<dbReference type="AlphaFoldDB" id="A0A0E0QVZ3"/>
<proteinExistence type="inferred from homology"/>
<evidence type="ECO:0000256" key="7">
    <source>
        <dbReference type="SAM" id="MobiDB-lite"/>
    </source>
</evidence>
<dbReference type="InterPro" id="IPR036388">
    <property type="entry name" value="WH-like_DNA-bd_sf"/>
</dbReference>
<name>A0A0E0QVZ3_ORYRU</name>
<evidence type="ECO:0000259" key="10">
    <source>
        <dbReference type="Pfam" id="PF23559"/>
    </source>
</evidence>
<keyword evidence="3" id="KW-0677">Repeat</keyword>
<accession>A0A0E0QVZ3</accession>
<dbReference type="eggNOG" id="KOG4658">
    <property type="taxonomic scope" value="Eukaryota"/>
</dbReference>
<keyword evidence="13" id="KW-1185">Reference proteome</keyword>
<protein>
    <submittedName>
        <fullName evidence="12">Uncharacterized protein</fullName>
    </submittedName>
</protein>
<dbReference type="Gene3D" id="1.10.10.10">
    <property type="entry name" value="Winged helix-like DNA-binding domain superfamily/Winged helix DNA-binding domain"/>
    <property type="match status" value="1"/>
</dbReference>
<keyword evidence="6" id="KW-0175">Coiled coil</keyword>
<dbReference type="FunFam" id="1.10.10.10:FF:000322">
    <property type="entry name" value="Probable disease resistance protein At1g63360"/>
    <property type="match status" value="1"/>
</dbReference>
<evidence type="ECO:0000256" key="3">
    <source>
        <dbReference type="ARBA" id="ARBA00022737"/>
    </source>
</evidence>
<dbReference type="InterPro" id="IPR002182">
    <property type="entry name" value="NB-ARC"/>
</dbReference>
<dbReference type="OMA" id="TWKTISD"/>
<feature type="region of interest" description="Disordered" evidence="7">
    <location>
        <begin position="277"/>
        <end position="308"/>
    </location>
</feature>
<dbReference type="Pfam" id="PF18052">
    <property type="entry name" value="Rx_N"/>
    <property type="match status" value="1"/>
</dbReference>
<sequence>MELVVGASTATMDSLLGKLGNLLAQEYDLIRGVRGDIQYISDELASMKAFLLDLAREDPDNRKKHWMKQIRDMAYDCEDCIDDFAHRLPNDSLDAKCCPWIVTLVYDLWTFGPRREIASSIAELKVRAQLIADRRIRYGVENPNTQKGKGPPDATSYDIAEDQLASHELGMNEPVGMEKAMKDLEEWVDGTACQEPAVVSIVGFGGVGKTTIAMALYKKVMYQFDCRAWVTVSQNYDLDAVLNDILKQIDPDYRQQCSSKTGTSENIKTLARFGSKLKRDGRSSGAGSGHPRAPVAGGKEREEEVASGLPTLSLPVEEVEKEVRGNGRRRRGKVRGKARLRMSGGGRYIILVDDIWSAKTWKTISDYLLLTDNKERSRIIVTSRFQAVGSTCCRPENKDLLYPISFLSPRDSKELFNRSVSESKSTKDRHKVQNNVPGDLWKRCGGQPLAIVTMAGLVACNQDQPKSYWAGLHKLLPEEVSITAGAQEQETSLNLDGVTRILDCCYNNLPGYLRTCLLYLAIFPKGWKISRKCLSRRWIAEGFVNAKQGLTAEEVAESYFNHILRRKLIRPVEHSSNGKLKTFQVHDMVLDYIVTKAREENFITVVGGHLMMIAPSNNKVRRLSMQSSSSKHGDSTKGMNLSQVRSLTVFGSLTQLPFHAFNDRIIQVLDFQGLKGFKNRHMKHICKMFVLKYLSLRGTDITHVPPTIVKLEYLETLDIRETRVKELPKEVEQLKLISRILGGSKNKNPRKGLRLPQEKSKKQQHKSMLTQDKEKEGMKALRILSGIKIDETTAVAGLHQLTGLKKLTIYKLKLNPEEPGTRKILTELRSSIEYLCSCGLQTLAINEEGQSNFINSLGNMSAPPRYLVALELSGMLKKPPGWIKTLRTLSKLTLSLTVLRTDTLEHLRALPLFSLTFSFSFGEMEKDQDKKMKDIIEDNKSLSDGEIFVPGEGFKSLKLLRFFAPLVPKLGFCHNAMPALEMIEMQFQAFEGLFGIDTLGNLKGVRLREAKPREEDKQTAQINDLLVRDLKDSTEGLKVIIDHTFTS</sequence>
<dbReference type="Gene3D" id="1.20.5.4130">
    <property type="match status" value="1"/>
</dbReference>
<organism evidence="12 13">
    <name type="scientific">Oryza rufipogon</name>
    <name type="common">Brownbeard rice</name>
    <name type="synonym">Asian wild rice</name>
    <dbReference type="NCBI Taxonomy" id="4529"/>
    <lineage>
        <taxon>Eukaryota</taxon>
        <taxon>Viridiplantae</taxon>
        <taxon>Streptophyta</taxon>
        <taxon>Embryophyta</taxon>
        <taxon>Tracheophyta</taxon>
        <taxon>Spermatophyta</taxon>
        <taxon>Magnoliopsida</taxon>
        <taxon>Liliopsida</taxon>
        <taxon>Poales</taxon>
        <taxon>Poaceae</taxon>
        <taxon>BOP clade</taxon>
        <taxon>Oryzoideae</taxon>
        <taxon>Oryzeae</taxon>
        <taxon>Oryzinae</taxon>
        <taxon>Oryza</taxon>
    </lineage>
</organism>
<comment type="similarity">
    <text evidence="1">Belongs to the disease resistance NB-LRR family.</text>
</comment>
<evidence type="ECO:0000256" key="5">
    <source>
        <dbReference type="ARBA" id="ARBA00022821"/>
    </source>
</evidence>
<feature type="region of interest" description="Disordered" evidence="7">
    <location>
        <begin position="742"/>
        <end position="772"/>
    </location>
</feature>
<dbReference type="HOGENOM" id="CLU_000837_25_2_1"/>
<keyword evidence="2" id="KW-0433">Leucine-rich repeat</keyword>
<evidence type="ECO:0000259" key="8">
    <source>
        <dbReference type="Pfam" id="PF00931"/>
    </source>
</evidence>
<dbReference type="InterPro" id="IPR044974">
    <property type="entry name" value="Disease_R_plants"/>
</dbReference>
<dbReference type="GO" id="GO:0002758">
    <property type="term" value="P:innate immune response-activating signaling pathway"/>
    <property type="evidence" value="ECO:0007669"/>
    <property type="project" value="UniProtKB-ARBA"/>
</dbReference>
<dbReference type="InterPro" id="IPR041118">
    <property type="entry name" value="Rx_N"/>
</dbReference>
<evidence type="ECO:0000256" key="2">
    <source>
        <dbReference type="ARBA" id="ARBA00022614"/>
    </source>
</evidence>
<dbReference type="GO" id="GO:0043531">
    <property type="term" value="F:ADP binding"/>
    <property type="evidence" value="ECO:0007669"/>
    <property type="project" value="InterPro"/>
</dbReference>
<dbReference type="InterPro" id="IPR055414">
    <property type="entry name" value="LRR_R13L4/SHOC2-like"/>
</dbReference>
<evidence type="ECO:0000259" key="9">
    <source>
        <dbReference type="Pfam" id="PF18052"/>
    </source>
</evidence>
<dbReference type="InterPro" id="IPR058922">
    <property type="entry name" value="WHD_DRP"/>
</dbReference>
<feature type="domain" description="NB-ARC" evidence="8">
    <location>
        <begin position="345"/>
        <end position="424"/>
    </location>
</feature>
<feature type="domain" description="NB-ARC" evidence="8">
    <location>
        <begin position="193"/>
        <end position="255"/>
    </location>
</feature>
<dbReference type="Gene3D" id="3.80.10.10">
    <property type="entry name" value="Ribonuclease Inhibitor"/>
    <property type="match status" value="1"/>
</dbReference>
<dbReference type="Pfam" id="PF23598">
    <property type="entry name" value="LRR_14"/>
    <property type="match status" value="1"/>
</dbReference>
<dbReference type="Pfam" id="PF23559">
    <property type="entry name" value="WHD_DRP"/>
    <property type="match status" value="1"/>
</dbReference>
<dbReference type="EnsemblPlants" id="ORUFI10G01500.1">
    <property type="protein sequence ID" value="ORUFI10G01500.1"/>
    <property type="gene ID" value="ORUFI10G01500"/>
</dbReference>
<dbReference type="Pfam" id="PF00931">
    <property type="entry name" value="NB-ARC"/>
    <property type="match status" value="2"/>
</dbReference>
<feature type="domain" description="Disease resistance protein winged helix" evidence="10">
    <location>
        <begin position="522"/>
        <end position="591"/>
    </location>
</feature>
<dbReference type="PRINTS" id="PR00364">
    <property type="entry name" value="DISEASERSIST"/>
</dbReference>
<evidence type="ECO:0000259" key="11">
    <source>
        <dbReference type="Pfam" id="PF23598"/>
    </source>
</evidence>
<keyword evidence="4" id="KW-0547">Nucleotide-binding</keyword>
<evidence type="ECO:0000256" key="1">
    <source>
        <dbReference type="ARBA" id="ARBA00008894"/>
    </source>
</evidence>
<evidence type="ECO:0000313" key="13">
    <source>
        <dbReference type="Proteomes" id="UP000008022"/>
    </source>
</evidence>
<keyword evidence="5" id="KW-0611">Plant defense</keyword>
<dbReference type="Gene3D" id="3.40.50.300">
    <property type="entry name" value="P-loop containing nucleotide triphosphate hydrolases"/>
    <property type="match status" value="1"/>
</dbReference>
<dbReference type="Gramene" id="ORUFI10G01500.1">
    <property type="protein sequence ID" value="ORUFI10G01500.1"/>
    <property type="gene ID" value="ORUFI10G01500"/>
</dbReference>
<dbReference type="GO" id="GO:0042742">
    <property type="term" value="P:defense response to bacterium"/>
    <property type="evidence" value="ECO:0007669"/>
    <property type="project" value="UniProtKB-ARBA"/>
</dbReference>
<evidence type="ECO:0000256" key="6">
    <source>
        <dbReference type="ARBA" id="ARBA00023054"/>
    </source>
</evidence>